<dbReference type="Gene3D" id="1.10.10.60">
    <property type="entry name" value="Homeodomain-like"/>
    <property type="match status" value="1"/>
</dbReference>
<dbReference type="HOGENOM" id="CLU_843034_0_0_1"/>
<keyword evidence="5" id="KW-1185">Reference proteome</keyword>
<dbReference type="CDD" id="cd00167">
    <property type="entry name" value="SANT"/>
    <property type="match status" value="1"/>
</dbReference>
<dbReference type="eggNOG" id="KOG0048">
    <property type="taxonomic scope" value="Eukaryota"/>
</dbReference>
<dbReference type="PROSITE" id="PS50090">
    <property type="entry name" value="MYB_LIKE"/>
    <property type="match status" value="2"/>
</dbReference>
<dbReference type="InterPro" id="IPR050560">
    <property type="entry name" value="MYB_TF"/>
</dbReference>
<dbReference type="Gramene" id="ORUFI01G07580.1">
    <property type="protein sequence ID" value="ORUFI01G07580.1"/>
    <property type="gene ID" value="ORUFI01G07580"/>
</dbReference>
<dbReference type="Proteomes" id="UP000008022">
    <property type="component" value="Unassembled WGS sequence"/>
</dbReference>
<accession>A0A0E0MSZ1</accession>
<dbReference type="InterPro" id="IPR001005">
    <property type="entry name" value="SANT/Myb"/>
</dbReference>
<sequence length="330" mass="37973">MEKEVPKNLLRISIPSSTQDTERYQTILHNRMIPSSYQVSDDSTHVSGDTYKYHVILIRYHAIFYHVSCDTRKVSYDFNHVSRDTHEVSCDTCRVSDDFYHVSRDTREVSDDFYHVSRDTCEVSDDTYQVSVHLGMETSSSDFSSTTEVAATPSSAMRIILRIRLSPAWTPEEDACLERLARGYGFRHWRRVAEEMQPRERRRSPKQCRDRWRDHLARDVYHRPFTADDDAELAHLRLRGGGGDRWKDISRAAHCRTSRAMRRRWRELRKSDAFLRALYWHPDQPVPPLLDDALSCSDVLDSSVASYRGGCDAVAGGGTIVSPGFACFAA</sequence>
<evidence type="ECO:0000256" key="1">
    <source>
        <dbReference type="ARBA" id="ARBA00023125"/>
    </source>
</evidence>
<evidence type="ECO:0000259" key="3">
    <source>
        <dbReference type="PROSITE" id="PS51294"/>
    </source>
</evidence>
<evidence type="ECO:0000313" key="4">
    <source>
        <dbReference type="EnsemblPlants" id="ORUFI01G07580.1"/>
    </source>
</evidence>
<name>A0A0E0MSZ1_ORYRU</name>
<reference evidence="4" key="2">
    <citation type="submission" date="2015-06" db="UniProtKB">
        <authorList>
            <consortium name="EnsemblPlants"/>
        </authorList>
    </citation>
    <scope>IDENTIFICATION</scope>
</reference>
<dbReference type="SUPFAM" id="SSF46689">
    <property type="entry name" value="Homeodomain-like"/>
    <property type="match status" value="2"/>
</dbReference>
<evidence type="ECO:0000259" key="2">
    <source>
        <dbReference type="PROSITE" id="PS50090"/>
    </source>
</evidence>
<dbReference type="GO" id="GO:0000978">
    <property type="term" value="F:RNA polymerase II cis-regulatory region sequence-specific DNA binding"/>
    <property type="evidence" value="ECO:0007669"/>
    <property type="project" value="TreeGrafter"/>
</dbReference>
<proteinExistence type="predicted"/>
<feature type="domain" description="Myb-like" evidence="2">
    <location>
        <begin position="217"/>
        <end position="269"/>
    </location>
</feature>
<reference evidence="5" key="1">
    <citation type="submission" date="2013-06" db="EMBL/GenBank/DDBJ databases">
        <authorList>
            <person name="Zhao Q."/>
        </authorList>
    </citation>
    <scope>NUCLEOTIDE SEQUENCE</scope>
    <source>
        <strain evidence="5">cv. W1943</strain>
    </source>
</reference>
<dbReference type="PROSITE" id="PS51294">
    <property type="entry name" value="HTH_MYB"/>
    <property type="match status" value="1"/>
</dbReference>
<dbReference type="STRING" id="4529.A0A0E0MSZ1"/>
<dbReference type="GO" id="GO:0005634">
    <property type="term" value="C:nucleus"/>
    <property type="evidence" value="ECO:0007669"/>
    <property type="project" value="TreeGrafter"/>
</dbReference>
<dbReference type="GO" id="GO:0000981">
    <property type="term" value="F:DNA-binding transcription factor activity, RNA polymerase II-specific"/>
    <property type="evidence" value="ECO:0007669"/>
    <property type="project" value="TreeGrafter"/>
</dbReference>
<keyword evidence="1" id="KW-0238">DNA-binding</keyword>
<dbReference type="InterPro" id="IPR009057">
    <property type="entry name" value="Homeodomain-like_sf"/>
</dbReference>
<dbReference type="EnsemblPlants" id="ORUFI01G07580.1">
    <property type="protein sequence ID" value="ORUFI01G07580.1"/>
    <property type="gene ID" value="ORUFI01G07580"/>
</dbReference>
<dbReference type="AlphaFoldDB" id="A0A0E0MSZ1"/>
<feature type="domain" description="HTH myb-type" evidence="3">
    <location>
        <begin position="168"/>
        <end position="220"/>
    </location>
</feature>
<dbReference type="PANTHER" id="PTHR45614:SF73">
    <property type="entry name" value="OS06G0258200 PROTEIN"/>
    <property type="match status" value="1"/>
</dbReference>
<feature type="domain" description="Myb-like" evidence="2">
    <location>
        <begin position="169"/>
        <end position="216"/>
    </location>
</feature>
<organism evidence="4 5">
    <name type="scientific">Oryza rufipogon</name>
    <name type="common">Brownbeard rice</name>
    <name type="synonym">Asian wild rice</name>
    <dbReference type="NCBI Taxonomy" id="4529"/>
    <lineage>
        <taxon>Eukaryota</taxon>
        <taxon>Viridiplantae</taxon>
        <taxon>Streptophyta</taxon>
        <taxon>Embryophyta</taxon>
        <taxon>Tracheophyta</taxon>
        <taxon>Spermatophyta</taxon>
        <taxon>Magnoliopsida</taxon>
        <taxon>Liliopsida</taxon>
        <taxon>Poales</taxon>
        <taxon>Poaceae</taxon>
        <taxon>BOP clade</taxon>
        <taxon>Oryzoideae</taxon>
        <taxon>Oryzeae</taxon>
        <taxon>Oryzinae</taxon>
        <taxon>Oryza</taxon>
    </lineage>
</organism>
<dbReference type="InterPro" id="IPR017930">
    <property type="entry name" value="Myb_dom"/>
</dbReference>
<dbReference type="Pfam" id="PF00249">
    <property type="entry name" value="Myb_DNA-binding"/>
    <property type="match status" value="1"/>
</dbReference>
<evidence type="ECO:0008006" key="6">
    <source>
        <dbReference type="Google" id="ProtNLM"/>
    </source>
</evidence>
<evidence type="ECO:0000313" key="5">
    <source>
        <dbReference type="Proteomes" id="UP000008022"/>
    </source>
</evidence>
<dbReference type="PANTHER" id="PTHR45614">
    <property type="entry name" value="MYB PROTEIN-RELATED"/>
    <property type="match status" value="1"/>
</dbReference>
<dbReference type="SMART" id="SM00717">
    <property type="entry name" value="SANT"/>
    <property type="match status" value="2"/>
</dbReference>
<protein>
    <recommendedName>
        <fullName evidence="6">Myb-like domain-containing protein</fullName>
    </recommendedName>
</protein>